<accession>H8GR39</accession>
<gene>
    <name evidence="1" type="ORF">Metal_2111</name>
</gene>
<dbReference type="AlphaFoldDB" id="H8GR39"/>
<name>H8GR39_METAL</name>
<dbReference type="EMBL" id="CM001475">
    <property type="protein sequence ID" value="EIC29866.1"/>
    <property type="molecule type" value="Genomic_DNA"/>
</dbReference>
<dbReference type="HOGENOM" id="CLU_1852839_0_0_6"/>
<dbReference type="STRING" id="686340.Metal_2111"/>
<evidence type="ECO:0000313" key="2">
    <source>
        <dbReference type="Proteomes" id="UP000005090"/>
    </source>
</evidence>
<protein>
    <submittedName>
        <fullName evidence="1">Uncharacterized protein</fullName>
    </submittedName>
</protein>
<evidence type="ECO:0000313" key="1">
    <source>
        <dbReference type="EMBL" id="EIC29866.1"/>
    </source>
</evidence>
<reference evidence="1 2" key="1">
    <citation type="journal article" date="2013" name="Genome Announc.">
        <title>Genome Sequence of the Obligate Gammaproteobacterial Methanotroph Methylomicrobium album Strain BG8.</title>
        <authorList>
            <person name="Kits K.D."/>
            <person name="Kalyuzhnaya M.G."/>
            <person name="Klotz M.G."/>
            <person name="Jetten M.S."/>
            <person name="Op den Camp H.J."/>
            <person name="Vuilleumier S."/>
            <person name="Bringel F."/>
            <person name="Dispirito A.A."/>
            <person name="Murrell J.C."/>
            <person name="Bruce D."/>
            <person name="Cheng J.F."/>
            <person name="Copeland A."/>
            <person name="Goodwin L."/>
            <person name="Hauser L."/>
            <person name="Lajus A."/>
            <person name="Land M.L."/>
            <person name="Lapidus A."/>
            <person name="Lucas S."/>
            <person name="Medigue C."/>
            <person name="Pitluck S."/>
            <person name="Woyke T."/>
            <person name="Zeytun A."/>
            <person name="Stein L.Y."/>
        </authorList>
    </citation>
    <scope>NUCLEOTIDE SEQUENCE [LARGE SCALE GENOMIC DNA]</scope>
    <source>
        <strain evidence="1 2">BG8</strain>
    </source>
</reference>
<dbReference type="RefSeq" id="WP_005372073.1">
    <property type="nucleotide sequence ID" value="NZ_CM001475.1"/>
</dbReference>
<organism evidence="1 2">
    <name type="scientific">Methylomicrobium album BG8</name>
    <dbReference type="NCBI Taxonomy" id="686340"/>
    <lineage>
        <taxon>Bacteria</taxon>
        <taxon>Pseudomonadati</taxon>
        <taxon>Pseudomonadota</taxon>
        <taxon>Gammaproteobacteria</taxon>
        <taxon>Methylococcales</taxon>
        <taxon>Methylococcaceae</taxon>
        <taxon>Methylomicrobium</taxon>
    </lineage>
</organism>
<proteinExistence type="predicted"/>
<sequence>MKEKELKKRGAKPLLEGRNLSFAEIKQRQRAKDKCLHDAMWEAGYICHRVYLHPEQIKELSRLSWGAGVGQFDMTNPTNLSAYLFHLIRAHLKQAGVENDNLPDKSHHVEAFKAAERNYQQWKKQHIESLKSGEVIDD</sequence>
<dbReference type="Proteomes" id="UP000005090">
    <property type="component" value="Chromosome"/>
</dbReference>
<keyword evidence="2" id="KW-1185">Reference proteome</keyword>